<dbReference type="PANTHER" id="PTHR43350">
    <property type="entry name" value="NAD-DEPENDENT ALCOHOL DEHYDROGENASE"/>
    <property type="match status" value="1"/>
</dbReference>
<dbReference type="EMBL" id="FODY01000004">
    <property type="protein sequence ID" value="SEO72565.1"/>
    <property type="molecule type" value="Genomic_DNA"/>
</dbReference>
<evidence type="ECO:0000313" key="7">
    <source>
        <dbReference type="EMBL" id="SEO72565.1"/>
    </source>
</evidence>
<dbReference type="Proteomes" id="UP000198847">
    <property type="component" value="Unassembled WGS sequence"/>
</dbReference>
<dbReference type="SUPFAM" id="SSF51735">
    <property type="entry name" value="NAD(P)-binding Rossmann-fold domains"/>
    <property type="match status" value="2"/>
</dbReference>
<dbReference type="InterPro" id="IPR013149">
    <property type="entry name" value="ADH-like_C"/>
</dbReference>
<dbReference type="SMART" id="SM00829">
    <property type="entry name" value="PKS_ER"/>
    <property type="match status" value="1"/>
</dbReference>
<dbReference type="GO" id="GO:0000166">
    <property type="term" value="F:nucleotide binding"/>
    <property type="evidence" value="ECO:0007669"/>
    <property type="project" value="InterPro"/>
</dbReference>
<dbReference type="Gene3D" id="3.40.50.720">
    <property type="entry name" value="NAD(P)-binding Rossmann-like Domain"/>
    <property type="match status" value="2"/>
</dbReference>
<dbReference type="STRING" id="112903.SAMN04490178_104161"/>
<dbReference type="SUPFAM" id="SSF55347">
    <property type="entry name" value="Glyceraldehyde-3-phosphate dehydrogenase-like, C-terminal domain"/>
    <property type="match status" value="1"/>
</dbReference>
<dbReference type="InterPro" id="IPR000683">
    <property type="entry name" value="Gfo/Idh/MocA-like_OxRdtase_N"/>
</dbReference>
<evidence type="ECO:0000256" key="4">
    <source>
        <dbReference type="ARBA" id="ARBA00022833"/>
    </source>
</evidence>
<evidence type="ECO:0000256" key="3">
    <source>
        <dbReference type="ARBA" id="ARBA00022723"/>
    </source>
</evidence>
<proteinExistence type="inferred from homology"/>
<dbReference type="AlphaFoldDB" id="A0A1H8S1P9"/>
<comment type="cofactor">
    <cofactor evidence="1">
        <name>Zn(2+)</name>
        <dbReference type="ChEBI" id="CHEBI:29105"/>
    </cofactor>
</comment>
<dbReference type="CDD" id="cd08255">
    <property type="entry name" value="2-desacetyl-2-hydroxyethyl_bacteriochlorophyllide_like"/>
    <property type="match status" value="1"/>
</dbReference>
<dbReference type="Pfam" id="PF22725">
    <property type="entry name" value="GFO_IDH_MocA_C3"/>
    <property type="match status" value="1"/>
</dbReference>
<evidence type="ECO:0000256" key="5">
    <source>
        <dbReference type="ARBA" id="ARBA00023002"/>
    </source>
</evidence>
<evidence type="ECO:0000256" key="1">
    <source>
        <dbReference type="ARBA" id="ARBA00001947"/>
    </source>
</evidence>
<dbReference type="OrthoDB" id="9815825at2"/>
<evidence type="ECO:0000259" key="6">
    <source>
        <dbReference type="SMART" id="SM00829"/>
    </source>
</evidence>
<dbReference type="PANTHER" id="PTHR43350:SF19">
    <property type="entry name" value="D-GULOSIDE 3-DEHYDROGENASE"/>
    <property type="match status" value="1"/>
</dbReference>
<evidence type="ECO:0000313" key="8">
    <source>
        <dbReference type="Proteomes" id="UP000198847"/>
    </source>
</evidence>
<dbReference type="InterPro" id="IPR055170">
    <property type="entry name" value="GFO_IDH_MocA-like_dom"/>
</dbReference>
<organism evidence="7 8">
    <name type="scientific">Propionispora vibrioides</name>
    <dbReference type="NCBI Taxonomy" id="112903"/>
    <lineage>
        <taxon>Bacteria</taxon>
        <taxon>Bacillati</taxon>
        <taxon>Bacillota</taxon>
        <taxon>Negativicutes</taxon>
        <taxon>Selenomonadales</taxon>
        <taxon>Sporomusaceae</taxon>
        <taxon>Propionispora</taxon>
    </lineage>
</organism>
<dbReference type="RefSeq" id="WP_091744535.1">
    <property type="nucleotide sequence ID" value="NZ_FODY01000004.1"/>
</dbReference>
<keyword evidence="8" id="KW-1185">Reference proteome</keyword>
<dbReference type="InterPro" id="IPR020843">
    <property type="entry name" value="ER"/>
</dbReference>
<reference evidence="7 8" key="1">
    <citation type="submission" date="2016-10" db="EMBL/GenBank/DDBJ databases">
        <authorList>
            <person name="de Groot N.N."/>
        </authorList>
    </citation>
    <scope>NUCLEOTIDE SEQUENCE [LARGE SCALE GENOMIC DNA]</scope>
    <source>
        <strain evidence="7 8">DSM 13305</strain>
    </source>
</reference>
<dbReference type="Gene3D" id="3.30.360.10">
    <property type="entry name" value="Dihydrodipicolinate Reductase, domain 2"/>
    <property type="match status" value="1"/>
</dbReference>
<dbReference type="Gene3D" id="3.90.180.10">
    <property type="entry name" value="Medium-chain alcohol dehydrogenases, catalytic domain"/>
    <property type="match status" value="1"/>
</dbReference>
<dbReference type="GO" id="GO:0016491">
    <property type="term" value="F:oxidoreductase activity"/>
    <property type="evidence" value="ECO:0007669"/>
    <property type="project" value="UniProtKB-KW"/>
</dbReference>
<protein>
    <submittedName>
        <fullName evidence="7">Predicted dehydrogenase</fullName>
    </submittedName>
</protein>
<dbReference type="Pfam" id="PF01408">
    <property type="entry name" value="GFO_IDH_MocA"/>
    <property type="match status" value="1"/>
</dbReference>
<dbReference type="GO" id="GO:0046872">
    <property type="term" value="F:metal ion binding"/>
    <property type="evidence" value="ECO:0007669"/>
    <property type="project" value="UniProtKB-KW"/>
</dbReference>
<dbReference type="InterPro" id="IPR011032">
    <property type="entry name" value="GroES-like_sf"/>
</dbReference>
<comment type="similarity">
    <text evidence="2">Belongs to the zinc-containing alcohol dehydrogenase family.</text>
</comment>
<dbReference type="InterPro" id="IPR036291">
    <property type="entry name" value="NAD(P)-bd_dom_sf"/>
</dbReference>
<name>A0A1H8S1P9_9FIRM</name>
<keyword evidence="3" id="KW-0479">Metal-binding</keyword>
<dbReference type="SUPFAM" id="SSF50129">
    <property type="entry name" value="GroES-like"/>
    <property type="match status" value="1"/>
</dbReference>
<keyword evidence="4" id="KW-0862">Zinc</keyword>
<evidence type="ECO:0000256" key="2">
    <source>
        <dbReference type="ARBA" id="ARBA00008072"/>
    </source>
</evidence>
<sequence>MKQVIVKQGQVVVEEVPAPQASAGTVLVRVEYSCISAGTEISGVKGSGIPLWKKALQQPEKVKKVFDMVMSQGIEKTKSVVAGKLSSGNPTGYSAAGVIVECGEGVCDLKPGDYVACAGAQCAFHAEYISVPRNLVVKIPDSLDSDKASTVTLGAIAMQGVRRGSPTLGETFVVIGLGIIGQLTVQLLKANGCRVIGVEIDHNRIDLACQLGLDYGLHPEDGLDIEQVHRLTDGNGADGVIITAATLSDTVVSTAFKMCRRKGRVVLVGDVGLHLNRADFYQKELDFFISSSYGPGRYDENYEEKGLDYPIGYVRWTENRNMVEYLKLVSEGKIQVNLLIQKTYSIEQATEAYEALKSGQDRPMIVLLEYPREKLATSRKVYNLLAKGKVEGKIGVALAGAGGFAKGMHLPNIKSLSDYFHLKAIMSRTGHNAKAVASQFEAEYSTTDYQELLNDSNIDLIVIATRHNLHTNMALQALRAGKHVLVEKPLALSNEELVKIKNFYESLPTDKTAPVLLTGFNRRFSRYAQAMYQLTSGRTNPLMINYRMNAGHIPLNHWVHTEEGGGRNIGEACHIYDLFNFLTNSKVRDVQAQSIVPVTAYYSPSDNFVATVSYEDGSVATLTYTALGAKDYPKEQMEVFFDGKVLVMDDYKSLQAVGTKINSLQTKLSEKGQYEEVEILAKTIRSGGEWPIPLWQQVQAMEIAFEVEAKLRLKSNEIG</sequence>
<gene>
    <name evidence="7" type="ORF">SAMN04490178_104161</name>
</gene>
<accession>A0A1H8S1P9</accession>
<dbReference type="Pfam" id="PF00107">
    <property type="entry name" value="ADH_zinc_N"/>
    <property type="match status" value="1"/>
</dbReference>
<feature type="domain" description="Enoyl reductase (ER)" evidence="6">
    <location>
        <begin position="9"/>
        <end position="367"/>
    </location>
</feature>
<keyword evidence="5" id="KW-0560">Oxidoreductase</keyword>